<comment type="caution">
    <text evidence="1">The sequence shown here is derived from an EMBL/GenBank/DDBJ whole genome shotgun (WGS) entry which is preliminary data.</text>
</comment>
<dbReference type="EMBL" id="JAPDNT010000018">
    <property type="protein sequence ID" value="MCW3476381.1"/>
    <property type="molecule type" value="Genomic_DNA"/>
</dbReference>
<dbReference type="Gene3D" id="3.40.50.300">
    <property type="entry name" value="P-loop containing nucleotide triphosphate hydrolases"/>
    <property type="match status" value="1"/>
</dbReference>
<evidence type="ECO:0000313" key="1">
    <source>
        <dbReference type="EMBL" id="MCW3476381.1"/>
    </source>
</evidence>
<dbReference type="RefSeq" id="WP_264715170.1">
    <property type="nucleotide sequence ID" value="NZ_JAPDNT010000018.1"/>
</dbReference>
<keyword evidence="2" id="KW-1185">Reference proteome</keyword>
<sequence length="75" mass="8261">MNTAEERFVQRPHVIVLNGVGSVGKSSTARALQTITATPFLHVAMDAFIDMLPRGMFGHPEGLTLRRSRTRASRP</sequence>
<name>A0AA41YPL1_9PROT</name>
<dbReference type="SUPFAM" id="SSF52540">
    <property type="entry name" value="P-loop containing nucleoside triphosphate hydrolases"/>
    <property type="match status" value="1"/>
</dbReference>
<dbReference type="AlphaFoldDB" id="A0AA41YPL1"/>
<organism evidence="1 2">
    <name type="scientific">Limobrevibacterium gyesilva</name>
    <dbReference type="NCBI Taxonomy" id="2991712"/>
    <lineage>
        <taxon>Bacteria</taxon>
        <taxon>Pseudomonadati</taxon>
        <taxon>Pseudomonadota</taxon>
        <taxon>Alphaproteobacteria</taxon>
        <taxon>Acetobacterales</taxon>
        <taxon>Acetobacteraceae</taxon>
        <taxon>Limobrevibacterium</taxon>
    </lineage>
</organism>
<evidence type="ECO:0008006" key="3">
    <source>
        <dbReference type="Google" id="ProtNLM"/>
    </source>
</evidence>
<dbReference type="InterPro" id="IPR027417">
    <property type="entry name" value="P-loop_NTPase"/>
</dbReference>
<gene>
    <name evidence="1" type="ORF">OL599_17570</name>
</gene>
<proteinExistence type="predicted"/>
<reference evidence="1" key="1">
    <citation type="submission" date="2022-09" db="EMBL/GenBank/DDBJ databases">
        <title>Rhodovastum sp. nov. RN2-1 isolated from soil in Seongnam, South Korea.</title>
        <authorList>
            <person name="Le N.T."/>
        </authorList>
    </citation>
    <scope>NUCLEOTIDE SEQUENCE</scope>
    <source>
        <strain evidence="1">RN2-1</strain>
    </source>
</reference>
<dbReference type="Pfam" id="PF07931">
    <property type="entry name" value="CPT"/>
    <property type="match status" value="1"/>
</dbReference>
<protein>
    <recommendedName>
        <fullName evidence="3">Chloramphenicol 3-O phosphotransferase</fullName>
    </recommendedName>
</protein>
<dbReference type="Proteomes" id="UP001165679">
    <property type="component" value="Unassembled WGS sequence"/>
</dbReference>
<evidence type="ECO:0000313" key="2">
    <source>
        <dbReference type="Proteomes" id="UP001165679"/>
    </source>
</evidence>
<reference evidence="1" key="2">
    <citation type="submission" date="2022-10" db="EMBL/GenBank/DDBJ databases">
        <authorList>
            <person name="Trinh H.N."/>
        </authorList>
    </citation>
    <scope>NUCLEOTIDE SEQUENCE</scope>
    <source>
        <strain evidence="1">RN2-1</strain>
    </source>
</reference>
<accession>A0AA41YPL1</accession>